<dbReference type="PANTHER" id="PTHR13507:SF0">
    <property type="entry name" value="PRKR-INTERACTING PROTEIN 1"/>
    <property type="match status" value="1"/>
</dbReference>
<feature type="compositionally biased region" description="Polar residues" evidence="1">
    <location>
        <begin position="48"/>
        <end position="58"/>
    </location>
</feature>
<evidence type="ECO:0000313" key="3">
    <source>
        <dbReference type="EMBL" id="VFT98209.1"/>
    </source>
</evidence>
<dbReference type="EMBL" id="CAADRA010007005">
    <property type="protein sequence ID" value="VFT98209.1"/>
    <property type="molecule type" value="Genomic_DNA"/>
</dbReference>
<feature type="compositionally biased region" description="Basic and acidic residues" evidence="1">
    <location>
        <begin position="20"/>
        <end position="45"/>
    </location>
</feature>
<dbReference type="InterPro" id="IPR009548">
    <property type="entry name" value="Prkrip1"/>
</dbReference>
<protein>
    <submittedName>
        <fullName evidence="3">Aste57867_21539 protein</fullName>
    </submittedName>
</protein>
<evidence type="ECO:0000313" key="4">
    <source>
        <dbReference type="Proteomes" id="UP000332933"/>
    </source>
</evidence>
<dbReference type="GO" id="GO:0003725">
    <property type="term" value="F:double-stranded RNA binding"/>
    <property type="evidence" value="ECO:0007669"/>
    <property type="project" value="InterPro"/>
</dbReference>
<sequence length="186" mass="20997">MVRFAAVENGLHQSALPSKPKSEASHYGPKDQGKEQPKEKKDKFSFNKVENVTGSTAGAGSGEFHMYRAARRREMERVSAMEKEHKKTVEEQEFQEMRKRAQEEVEMKSQQKAAKRRRKQENAKMRKMMGGQDGKSSNGDEDEAPPALDGVMPGGVPEIANDGTFLEKLLERQKQEQVESKDQDDA</sequence>
<feature type="compositionally biased region" description="Basic and acidic residues" evidence="1">
    <location>
        <begin position="168"/>
        <end position="186"/>
    </location>
</feature>
<proteinExistence type="predicted"/>
<feature type="compositionally biased region" description="Basic and acidic residues" evidence="1">
    <location>
        <begin position="72"/>
        <end position="109"/>
    </location>
</feature>
<name>A0A485LJV8_9STRA</name>
<dbReference type="OrthoDB" id="10067079at2759"/>
<dbReference type="Proteomes" id="UP000332933">
    <property type="component" value="Unassembled WGS sequence"/>
</dbReference>
<feature type="region of interest" description="Disordered" evidence="1">
    <location>
        <begin position="1"/>
        <end position="186"/>
    </location>
</feature>
<dbReference type="GO" id="GO:0019901">
    <property type="term" value="F:protein kinase binding"/>
    <property type="evidence" value="ECO:0007669"/>
    <property type="project" value="TreeGrafter"/>
</dbReference>
<dbReference type="GO" id="GO:0004860">
    <property type="term" value="F:protein kinase inhibitor activity"/>
    <property type="evidence" value="ECO:0007669"/>
    <property type="project" value="TreeGrafter"/>
</dbReference>
<accession>A0A485LJV8</accession>
<dbReference type="AlphaFoldDB" id="A0A485LJV8"/>
<gene>
    <name evidence="3" type="primary">Aste57867_21539</name>
    <name evidence="2" type="ORF">As57867_021470</name>
    <name evidence="3" type="ORF">ASTE57867_21539</name>
</gene>
<dbReference type="PANTHER" id="PTHR13507">
    <property type="entry name" value="PRKR-INTERACTING PROTEIN 1"/>
    <property type="match status" value="1"/>
</dbReference>
<reference evidence="2" key="2">
    <citation type="submission" date="2019-06" db="EMBL/GenBank/DDBJ databases">
        <title>Genomics analysis of Aphanomyces spp. identifies a new class of oomycete effector associated with host adaptation.</title>
        <authorList>
            <person name="Gaulin E."/>
        </authorList>
    </citation>
    <scope>NUCLEOTIDE SEQUENCE</scope>
    <source>
        <strain evidence="2">CBS 578.67</strain>
    </source>
</reference>
<evidence type="ECO:0000313" key="2">
    <source>
        <dbReference type="EMBL" id="KAF0686697.1"/>
    </source>
</evidence>
<organism evidence="3 4">
    <name type="scientific">Aphanomyces stellatus</name>
    <dbReference type="NCBI Taxonomy" id="120398"/>
    <lineage>
        <taxon>Eukaryota</taxon>
        <taxon>Sar</taxon>
        <taxon>Stramenopiles</taxon>
        <taxon>Oomycota</taxon>
        <taxon>Saprolegniomycetes</taxon>
        <taxon>Saprolegniales</taxon>
        <taxon>Verrucalvaceae</taxon>
        <taxon>Aphanomyces</taxon>
    </lineage>
</organism>
<keyword evidence="4" id="KW-1185">Reference proteome</keyword>
<dbReference type="Pfam" id="PF06658">
    <property type="entry name" value="DUF1168"/>
    <property type="match status" value="1"/>
</dbReference>
<dbReference type="EMBL" id="VJMH01006979">
    <property type="protein sequence ID" value="KAF0686697.1"/>
    <property type="molecule type" value="Genomic_DNA"/>
</dbReference>
<reference evidence="3 4" key="1">
    <citation type="submission" date="2019-03" db="EMBL/GenBank/DDBJ databases">
        <authorList>
            <person name="Gaulin E."/>
            <person name="Dumas B."/>
        </authorList>
    </citation>
    <scope>NUCLEOTIDE SEQUENCE [LARGE SCALE GENOMIC DNA]</scope>
    <source>
        <strain evidence="3">CBS 568.67</strain>
    </source>
</reference>
<evidence type="ECO:0000256" key="1">
    <source>
        <dbReference type="SAM" id="MobiDB-lite"/>
    </source>
</evidence>
<dbReference type="GO" id="GO:0005730">
    <property type="term" value="C:nucleolus"/>
    <property type="evidence" value="ECO:0007669"/>
    <property type="project" value="TreeGrafter"/>
</dbReference>